<dbReference type="InterPro" id="IPR010982">
    <property type="entry name" value="Lambda_DNA-bd_dom_sf"/>
</dbReference>
<keyword evidence="3" id="KW-1185">Reference proteome</keyword>
<dbReference type="AlphaFoldDB" id="A0A848RMD9"/>
<dbReference type="EMBL" id="JABDSR010000008">
    <property type="protein sequence ID" value="NMW85452.1"/>
    <property type="molecule type" value="Genomic_DNA"/>
</dbReference>
<dbReference type="PROSITE" id="PS50943">
    <property type="entry name" value="HTH_CROC1"/>
    <property type="match status" value="1"/>
</dbReference>
<dbReference type="Gene3D" id="1.10.260.40">
    <property type="entry name" value="lambda repressor-like DNA-binding domains"/>
    <property type="match status" value="1"/>
</dbReference>
<dbReference type="SUPFAM" id="SSF47413">
    <property type="entry name" value="lambda repressor-like DNA-binding domains"/>
    <property type="match status" value="1"/>
</dbReference>
<dbReference type="RefSeq" id="WP_169969481.1">
    <property type="nucleotide sequence ID" value="NZ_JABDSR010000008.1"/>
</dbReference>
<evidence type="ECO:0000259" key="1">
    <source>
        <dbReference type="PROSITE" id="PS50943"/>
    </source>
</evidence>
<gene>
    <name evidence="2" type="ORF">HKO22_06870</name>
</gene>
<dbReference type="CDD" id="cd00093">
    <property type="entry name" value="HTH_XRE"/>
    <property type="match status" value="1"/>
</dbReference>
<dbReference type="GO" id="GO:0003677">
    <property type="term" value="F:DNA binding"/>
    <property type="evidence" value="ECO:0007669"/>
    <property type="project" value="InterPro"/>
</dbReference>
<reference evidence="2" key="1">
    <citation type="submission" date="2020-04" db="EMBL/GenBank/DDBJ databases">
        <title>Peptoniphilus sp. nov. isolated from swine feces.</title>
        <authorList>
            <person name="Ryu S.W."/>
        </authorList>
    </citation>
    <scope>NUCLEOTIDE SEQUENCE [LARGE SCALE GENOMIC DNA]</scope>
    <source>
        <strain evidence="2">AGMB00490</strain>
    </source>
</reference>
<proteinExistence type="predicted"/>
<protein>
    <submittedName>
        <fullName evidence="2">Helix-turn-helix transcriptional regulator</fullName>
    </submittedName>
</protein>
<dbReference type="Proteomes" id="UP000568273">
    <property type="component" value="Unassembled WGS sequence"/>
</dbReference>
<organism evidence="2 3">
    <name type="scientific">Peptoniphilus faecalis</name>
    <dbReference type="NCBI Taxonomy" id="2731255"/>
    <lineage>
        <taxon>Bacteria</taxon>
        <taxon>Bacillati</taxon>
        <taxon>Bacillota</taxon>
        <taxon>Tissierellia</taxon>
        <taxon>Tissierellales</taxon>
        <taxon>Peptoniphilaceae</taxon>
        <taxon>Peptoniphilus</taxon>
    </lineage>
</organism>
<evidence type="ECO:0000313" key="2">
    <source>
        <dbReference type="EMBL" id="NMW85452.1"/>
    </source>
</evidence>
<feature type="domain" description="HTH cro/C1-type" evidence="1">
    <location>
        <begin position="7"/>
        <end position="62"/>
    </location>
</feature>
<name>A0A848RMD9_9FIRM</name>
<evidence type="ECO:0000313" key="3">
    <source>
        <dbReference type="Proteomes" id="UP000568273"/>
    </source>
</evidence>
<accession>A0A848RMD9</accession>
<dbReference type="Pfam" id="PF13443">
    <property type="entry name" value="HTH_26"/>
    <property type="match status" value="1"/>
</dbReference>
<dbReference type="InterPro" id="IPR001387">
    <property type="entry name" value="Cro/C1-type_HTH"/>
</dbReference>
<comment type="caution">
    <text evidence="2">The sequence shown here is derived from an EMBL/GenBank/DDBJ whole genome shotgun (WGS) entry which is preliminary data.</text>
</comment>
<dbReference type="SMART" id="SM00530">
    <property type="entry name" value="HTH_XRE"/>
    <property type="match status" value="1"/>
</dbReference>
<sequence length="196" mass="23065">MNIGQRIKQRRIELNLSVDDLAKALNKNRATVYRYESNEIENMPANVLESLAKILQTTPAHLMGWEDNSNLNKIIGTEFGAPYTKANEMMKTHLNGVLRWITDKLQSPKDTILLTKHFDELLLGYKKLIERYLQANLLWNKSSEIIIKEYKEKYPNINEDEIISKYFQNELSLEINNICNKIQSLPTWRRIYYDDL</sequence>